<dbReference type="PROSITE" id="PS50928">
    <property type="entry name" value="ABC_TM1"/>
    <property type="match status" value="1"/>
</dbReference>
<proteinExistence type="inferred from homology"/>
<feature type="domain" description="ABC transmembrane type-1" evidence="8">
    <location>
        <begin position="148"/>
        <end position="359"/>
    </location>
</feature>
<dbReference type="HOGENOM" id="CLU_016047_0_3_0"/>
<dbReference type="Proteomes" id="UP000000379">
    <property type="component" value="Chromosome"/>
</dbReference>
<dbReference type="PANTHER" id="PTHR30193:SF37">
    <property type="entry name" value="INNER MEMBRANE ABC TRANSPORTER PERMEASE PROTEIN YCJO"/>
    <property type="match status" value="1"/>
</dbReference>
<dbReference type="InterPro" id="IPR035906">
    <property type="entry name" value="MetI-like_sf"/>
</dbReference>
<dbReference type="KEGG" id="tra:Trad_0617"/>
<dbReference type="GO" id="GO:0055085">
    <property type="term" value="P:transmembrane transport"/>
    <property type="evidence" value="ECO:0007669"/>
    <property type="project" value="InterPro"/>
</dbReference>
<comment type="subcellular location">
    <subcellularLocation>
        <location evidence="1 7">Cell membrane</location>
        <topology evidence="1 7">Multi-pass membrane protein</topology>
    </subcellularLocation>
</comment>
<evidence type="ECO:0000256" key="2">
    <source>
        <dbReference type="ARBA" id="ARBA00022448"/>
    </source>
</evidence>
<dbReference type="Pfam" id="PF00528">
    <property type="entry name" value="BPD_transp_1"/>
    <property type="match status" value="1"/>
</dbReference>
<evidence type="ECO:0000256" key="3">
    <source>
        <dbReference type="ARBA" id="ARBA00022475"/>
    </source>
</evidence>
<dbReference type="InterPro" id="IPR000515">
    <property type="entry name" value="MetI-like"/>
</dbReference>
<dbReference type="GO" id="GO:0005886">
    <property type="term" value="C:plasma membrane"/>
    <property type="evidence" value="ECO:0007669"/>
    <property type="project" value="UniProtKB-SubCell"/>
</dbReference>
<keyword evidence="5 7" id="KW-1133">Transmembrane helix</keyword>
<dbReference type="AlphaFoldDB" id="D7CSY6"/>
<feature type="transmembrane region" description="Helical" evidence="7">
    <location>
        <begin position="185"/>
        <end position="202"/>
    </location>
</feature>
<dbReference type="EMBL" id="CP002049">
    <property type="protein sequence ID" value="ADI13753.1"/>
    <property type="molecule type" value="Genomic_DNA"/>
</dbReference>
<reference evidence="10" key="1">
    <citation type="submission" date="2010-05" db="EMBL/GenBank/DDBJ databases">
        <title>The complete genome of Truepera radiovictris DSM 17093.</title>
        <authorList>
            <consortium name="US DOE Joint Genome Institute (JGI-PGF)"/>
            <person name="Lucas S."/>
            <person name="Copeland A."/>
            <person name="Lapidus A."/>
            <person name="Glavina del Rio T."/>
            <person name="Dalin E."/>
            <person name="Tice H."/>
            <person name="Bruce D."/>
            <person name="Goodwin L."/>
            <person name="Pitluck S."/>
            <person name="Kyrpides N."/>
            <person name="Mavromatis K."/>
            <person name="Ovchinnikova G."/>
            <person name="Munk A.C."/>
            <person name="Detter J.C."/>
            <person name="Han C."/>
            <person name="Tapia R."/>
            <person name="Land M."/>
            <person name="Hauser L."/>
            <person name="Markowitz V."/>
            <person name="Cheng J.-F."/>
            <person name="Hugenholtz P."/>
            <person name="Woyke T."/>
            <person name="Wu D."/>
            <person name="Tindall B."/>
            <person name="Pomrenke H.G."/>
            <person name="Brambilla E."/>
            <person name="Klenk H.-P."/>
            <person name="Eisen J.A."/>
        </authorList>
    </citation>
    <scope>NUCLEOTIDE SEQUENCE [LARGE SCALE GENOMIC DNA]</scope>
    <source>
        <strain evidence="10">DSM 17093 / CIP 108686 / LMG 22925 / RQ-24</strain>
    </source>
</reference>
<keyword evidence="3" id="KW-1003">Cell membrane</keyword>
<dbReference type="PANTHER" id="PTHR30193">
    <property type="entry name" value="ABC TRANSPORTER PERMEASE PROTEIN"/>
    <property type="match status" value="1"/>
</dbReference>
<evidence type="ECO:0000259" key="8">
    <source>
        <dbReference type="PROSITE" id="PS50928"/>
    </source>
</evidence>
<comment type="similarity">
    <text evidence="7">Belongs to the binding-protein-dependent transport system permease family.</text>
</comment>
<dbReference type="SUPFAM" id="SSF161098">
    <property type="entry name" value="MetI-like"/>
    <property type="match status" value="2"/>
</dbReference>
<feature type="transmembrane region" description="Helical" evidence="7">
    <location>
        <begin position="252"/>
        <end position="271"/>
    </location>
</feature>
<evidence type="ECO:0000256" key="5">
    <source>
        <dbReference type="ARBA" id="ARBA00022989"/>
    </source>
</evidence>
<evidence type="ECO:0000256" key="4">
    <source>
        <dbReference type="ARBA" id="ARBA00022692"/>
    </source>
</evidence>
<dbReference type="Gene3D" id="1.10.3720.10">
    <property type="entry name" value="MetI-like"/>
    <property type="match status" value="1"/>
</dbReference>
<feature type="transmembrane region" description="Helical" evidence="7">
    <location>
        <begin position="152"/>
        <end position="173"/>
    </location>
</feature>
<dbReference type="eggNOG" id="COG1175">
    <property type="taxonomic scope" value="Bacteria"/>
</dbReference>
<evidence type="ECO:0000313" key="9">
    <source>
        <dbReference type="EMBL" id="ADI13753.1"/>
    </source>
</evidence>
<evidence type="ECO:0000256" key="6">
    <source>
        <dbReference type="ARBA" id="ARBA00023136"/>
    </source>
</evidence>
<organism evidence="9 10">
    <name type="scientific">Truepera radiovictrix (strain DSM 17093 / CIP 108686 / LMG 22925 / RQ-24)</name>
    <dbReference type="NCBI Taxonomy" id="649638"/>
    <lineage>
        <taxon>Bacteria</taxon>
        <taxon>Thermotogati</taxon>
        <taxon>Deinococcota</taxon>
        <taxon>Deinococci</taxon>
        <taxon>Trueperales</taxon>
        <taxon>Trueperaceae</taxon>
        <taxon>Truepera</taxon>
    </lineage>
</organism>
<evidence type="ECO:0000256" key="1">
    <source>
        <dbReference type="ARBA" id="ARBA00004651"/>
    </source>
</evidence>
<keyword evidence="2 7" id="KW-0813">Transport</keyword>
<feature type="transmembrane region" description="Helical" evidence="7">
    <location>
        <begin position="30"/>
        <end position="49"/>
    </location>
</feature>
<dbReference type="CDD" id="cd06261">
    <property type="entry name" value="TM_PBP2"/>
    <property type="match status" value="1"/>
</dbReference>
<dbReference type="STRING" id="649638.Trad_0617"/>
<protein>
    <submittedName>
        <fullName evidence="9">Binding-protein-dependent transport systems inner membrane component</fullName>
    </submittedName>
</protein>
<keyword evidence="10" id="KW-1185">Reference proteome</keyword>
<feature type="transmembrane region" description="Helical" evidence="7">
    <location>
        <begin position="283"/>
        <end position="301"/>
    </location>
</feature>
<keyword evidence="4 7" id="KW-0812">Transmembrane</keyword>
<dbReference type="InterPro" id="IPR051393">
    <property type="entry name" value="ABC_transporter_permease"/>
</dbReference>
<reference evidence="9 10" key="2">
    <citation type="journal article" date="2011" name="Stand. Genomic Sci.">
        <title>Complete genome sequence of Truepera radiovictrix type strain (RQ-24).</title>
        <authorList>
            <person name="Ivanova N."/>
            <person name="Rohde C."/>
            <person name="Munk C."/>
            <person name="Nolan M."/>
            <person name="Lucas S."/>
            <person name="Del Rio T.G."/>
            <person name="Tice H."/>
            <person name="Deshpande S."/>
            <person name="Cheng J.F."/>
            <person name="Tapia R."/>
            <person name="Han C."/>
            <person name="Goodwin L."/>
            <person name="Pitluck S."/>
            <person name="Liolios K."/>
            <person name="Mavromatis K."/>
            <person name="Mikhailova N."/>
            <person name="Pati A."/>
            <person name="Chen A."/>
            <person name="Palaniappan K."/>
            <person name="Land M."/>
            <person name="Hauser L."/>
            <person name="Chang Y.J."/>
            <person name="Jeffries C.D."/>
            <person name="Brambilla E."/>
            <person name="Rohde M."/>
            <person name="Goker M."/>
            <person name="Tindall B.J."/>
            <person name="Woyke T."/>
            <person name="Bristow J."/>
            <person name="Eisen J.A."/>
            <person name="Markowitz V."/>
            <person name="Hugenholtz P."/>
            <person name="Kyrpides N.C."/>
            <person name="Klenk H.P."/>
            <person name="Lapidus A."/>
        </authorList>
    </citation>
    <scope>NUCLEOTIDE SEQUENCE [LARGE SCALE GENOMIC DNA]</scope>
    <source>
        <strain evidence="10">DSM 17093 / CIP 108686 / LMG 22925 / RQ-24</strain>
    </source>
</reference>
<sequence length="368" mass="40804">MAQTQGQPVKVIRQRKEGTSALARAEERTALWLLAPTFLTLLVLAIYPLGQVFVQSFTDARFATAGHETSFVGFSNYRNLLSMTIRELPPRIDEETGQPIVQDGVTQFESPFRILPREPVRYGAVGQFGFGGRRYVLGATSPDFIRAIWDTLVVTVIGVSLQTILGMVIALTVATKFLGRGVMRAAMLVPWAIITVVSARIWEWMLEPDRKGLFNTVFSYLGLSDGFTNWTGNPSLQLPSLIAMEVWKTTPFMALLLLAGLSTISGELYEAAEIDGANKVRQFFSITLPLLMPTLAVALVFRTLDTLRIFDAFQVIFGEGRLSMASFAYFQLIGARNVGLSSAASVIIFFLLFGFAFLYIRILRVDTE</sequence>
<accession>D7CSY6</accession>
<evidence type="ECO:0000313" key="10">
    <source>
        <dbReference type="Proteomes" id="UP000000379"/>
    </source>
</evidence>
<keyword evidence="6 7" id="KW-0472">Membrane</keyword>
<gene>
    <name evidence="9" type="ordered locus">Trad_0617</name>
</gene>
<dbReference type="RefSeq" id="WP_013177129.1">
    <property type="nucleotide sequence ID" value="NC_014221.1"/>
</dbReference>
<feature type="transmembrane region" description="Helical" evidence="7">
    <location>
        <begin position="338"/>
        <end position="360"/>
    </location>
</feature>
<name>D7CSY6_TRURR</name>
<evidence type="ECO:0000256" key="7">
    <source>
        <dbReference type="RuleBase" id="RU363032"/>
    </source>
</evidence>